<feature type="domain" description="TcaA 4th" evidence="9">
    <location>
        <begin position="205"/>
        <end position="275"/>
    </location>
</feature>
<evidence type="ECO:0000313" key="11">
    <source>
        <dbReference type="Proteomes" id="UP000831787"/>
    </source>
</evidence>
<evidence type="ECO:0000256" key="2">
    <source>
        <dbReference type="ARBA" id="ARBA00022475"/>
    </source>
</evidence>
<evidence type="ECO:0000259" key="9">
    <source>
        <dbReference type="Pfam" id="PF22820"/>
    </source>
</evidence>
<dbReference type="EMBL" id="CP095073">
    <property type="protein sequence ID" value="UOQ45580.1"/>
    <property type="molecule type" value="Genomic_DNA"/>
</dbReference>
<evidence type="ECO:0000256" key="1">
    <source>
        <dbReference type="ARBA" id="ARBA00004162"/>
    </source>
</evidence>
<dbReference type="Pfam" id="PF22820">
    <property type="entry name" value="TcaA_3rd_4th"/>
    <property type="match status" value="1"/>
</dbReference>
<comment type="subcellular location">
    <subcellularLocation>
        <location evidence="1">Cell membrane</location>
        <topology evidence="1">Single-pass membrane protein</topology>
    </subcellularLocation>
</comment>
<evidence type="ECO:0000259" key="8">
    <source>
        <dbReference type="Pfam" id="PF22819"/>
    </source>
</evidence>
<keyword evidence="4 6" id="KW-1133">Transmembrane helix</keyword>
<dbReference type="PANTHER" id="PTHR40038">
    <property type="entry name" value="MEMBRANE-ASSOCIATED PROTEIN TCAA"/>
    <property type="match status" value="1"/>
</dbReference>
<reference evidence="10 11" key="1">
    <citation type="submission" date="2022-04" db="EMBL/GenBank/DDBJ databases">
        <title>Halobacillus sp. isolated from saltern.</title>
        <authorList>
            <person name="Won M."/>
            <person name="Lee C.-M."/>
            <person name="Woen H.-Y."/>
            <person name="Kwon S.-W."/>
        </authorList>
    </citation>
    <scope>NUCLEOTIDE SEQUENCE [LARGE SCALE GENOMIC DNA]</scope>
    <source>
        <strain evidence="10 11">SSBR10-3</strain>
    </source>
</reference>
<dbReference type="InterPro" id="IPR054528">
    <property type="entry name" value="TcaA_5th"/>
</dbReference>
<dbReference type="PANTHER" id="PTHR40038:SF1">
    <property type="entry name" value="MEMBRANE-ASSOCIATED PROTEIN TCAA"/>
    <property type="match status" value="1"/>
</dbReference>
<evidence type="ECO:0000313" key="10">
    <source>
        <dbReference type="EMBL" id="UOQ45580.1"/>
    </source>
</evidence>
<evidence type="ECO:0000256" key="3">
    <source>
        <dbReference type="ARBA" id="ARBA00022692"/>
    </source>
</evidence>
<keyword evidence="11" id="KW-1185">Reference proteome</keyword>
<name>A0ABY4EMA5_9BACI</name>
<keyword evidence="5 6" id="KW-0472">Membrane</keyword>
<dbReference type="InterPro" id="IPR054530">
    <property type="entry name" value="TcaA_4th"/>
</dbReference>
<evidence type="ECO:0000259" key="7">
    <source>
        <dbReference type="Pfam" id="PF22813"/>
    </source>
</evidence>
<organism evidence="10 11">
    <name type="scientific">Halobacillus salinarum</name>
    <dbReference type="NCBI Taxonomy" id="2932257"/>
    <lineage>
        <taxon>Bacteria</taxon>
        <taxon>Bacillati</taxon>
        <taxon>Bacillota</taxon>
        <taxon>Bacilli</taxon>
        <taxon>Bacillales</taxon>
        <taxon>Bacillaceae</taxon>
        <taxon>Halobacillus</taxon>
    </lineage>
</organism>
<feature type="domain" description="TcaA second" evidence="7">
    <location>
        <begin position="32"/>
        <end position="125"/>
    </location>
</feature>
<proteinExistence type="predicted"/>
<dbReference type="Proteomes" id="UP000831787">
    <property type="component" value="Chromosome"/>
</dbReference>
<keyword evidence="2" id="KW-1003">Cell membrane</keyword>
<dbReference type="RefSeq" id="WP_244712367.1">
    <property type="nucleotide sequence ID" value="NZ_CP095073.1"/>
</dbReference>
<dbReference type="Pfam" id="PF22813">
    <property type="entry name" value="TcaA_2nd"/>
    <property type="match status" value="1"/>
</dbReference>
<keyword evidence="3 6" id="KW-0812">Transmembrane</keyword>
<accession>A0ABY4EMA5</accession>
<dbReference type="InterPro" id="IPR054529">
    <property type="entry name" value="TcaA_2nd"/>
</dbReference>
<dbReference type="Pfam" id="PF22819">
    <property type="entry name" value="TcaA_5th"/>
    <property type="match status" value="1"/>
</dbReference>
<evidence type="ECO:0000256" key="4">
    <source>
        <dbReference type="ARBA" id="ARBA00022989"/>
    </source>
</evidence>
<feature type="domain" description="TcaA protein NTF2-like" evidence="8">
    <location>
        <begin position="297"/>
        <end position="406"/>
    </location>
</feature>
<feature type="transmembrane region" description="Helical" evidence="6">
    <location>
        <begin position="7"/>
        <end position="30"/>
    </location>
</feature>
<gene>
    <name evidence="10" type="ORF">MUN89_06460</name>
</gene>
<evidence type="ECO:0000256" key="5">
    <source>
        <dbReference type="ARBA" id="ARBA00023136"/>
    </source>
</evidence>
<protein>
    <submittedName>
        <fullName evidence="10">Uncharacterized protein</fullName>
    </submittedName>
</protein>
<sequence>MSRKKKISIIAAIALTAILISMHLLILSLLDPMKDVKAMDRAMTESNQDAFFTHLTLDDKAMLNKQEYLNYLNQADWKNIRTQLTEALNGDKNFDSSIQDFDGNTLFMVKKNTVVPGIYHNYEIQAVPSLVMVHSNLPASFFLKDHSVELKNPEEPLELVASYPGKIEINGLMKTEFGDIKQKQTIEIVPNQSQEIVVEFEFPERTYQITTNVPEATLYINGKSTNKQLKDYEALGPFPEDKEVKMHAEWKDKQGTNHSTEVVNQASGYWGDLDFEFELEEEVMAGSSRESSANSVEAANNHVLSFRDAYEQALNSKDFNIVSSFLAKDAGAELKNYIGKLKDKGYSYNFTNNEVTHSVQNDEDTYKITTNEKFIFTNHLGEQTKYDRNKTYTVEETDEGLKIIKITIEDTNRNEL</sequence>
<evidence type="ECO:0000256" key="6">
    <source>
        <dbReference type="SAM" id="Phobius"/>
    </source>
</evidence>